<comment type="caution">
    <text evidence="2">The sequence shown here is derived from an EMBL/GenBank/DDBJ whole genome shotgun (WGS) entry which is preliminary data.</text>
</comment>
<organism evidence="2 3">
    <name type="scientific">Candidatus Taylorbacteria bacterium RIFCSPHIGHO2_02_49_25</name>
    <dbReference type="NCBI Taxonomy" id="1802305"/>
    <lineage>
        <taxon>Bacteria</taxon>
        <taxon>Candidatus Tayloriibacteriota</taxon>
    </lineage>
</organism>
<dbReference type="InterPro" id="IPR004839">
    <property type="entry name" value="Aminotransferase_I/II_large"/>
</dbReference>
<feature type="domain" description="Aminotransferase class I/classII large" evidence="1">
    <location>
        <begin position="118"/>
        <end position="406"/>
    </location>
</feature>
<dbReference type="PANTHER" id="PTHR42885">
    <property type="entry name" value="HISTIDINOL-PHOSPHATE AMINOTRANSFERASE-RELATED"/>
    <property type="match status" value="1"/>
</dbReference>
<protein>
    <recommendedName>
        <fullName evidence="1">Aminotransferase class I/classII large domain-containing protein</fullName>
    </recommendedName>
</protein>
<dbReference type="InterPro" id="IPR015422">
    <property type="entry name" value="PyrdxlP-dep_Trfase_small"/>
</dbReference>
<dbReference type="Gene3D" id="3.90.1150.10">
    <property type="entry name" value="Aspartate Aminotransferase, domain 1"/>
    <property type="match status" value="1"/>
</dbReference>
<sequence length="413" mass="46297">MPIRLTAAEKRLAKRLAEIKKKSGSHSPSPAMLRDIAGATVKHDFCFLSNSHATDLFLKYWKRNLGNIKRLRKLIELYPSQNRTLAEKLAHSLLLKGALPSSAGGMSTTPDLADSATPFLKGDNIFVGNGATEVIQAVLHNFSGRKILVPVPTFSPYLEFVPKGVKIILHRLEKRKDFRLDIHTLLAQVKKEKPDTVVIINPNNPDGGFVSARNVRLFLTQLKRIQTVILDESFIHFANTSTRVLQGSARLVREFPNLAVIKSLSKDFGIAGLRLSYGVMSEKRVSSLLENGYLWNVSGFGEYFLNLLNNRGFMEEYEKARLLAIRERDVFFMQLSTLKDIKVYPSSANLFLVELLDGSTANNLTVRLLARYGIYIRSCGDKVGLRGEFFRIASRKRAENNALIAALTDIFSQ</sequence>
<evidence type="ECO:0000259" key="1">
    <source>
        <dbReference type="Pfam" id="PF00155"/>
    </source>
</evidence>
<dbReference type="Pfam" id="PF00155">
    <property type="entry name" value="Aminotran_1_2"/>
    <property type="match status" value="1"/>
</dbReference>
<proteinExistence type="predicted"/>
<gene>
    <name evidence="2" type="ORF">A2W52_00310</name>
</gene>
<dbReference type="CDD" id="cd00609">
    <property type="entry name" value="AAT_like"/>
    <property type="match status" value="1"/>
</dbReference>
<dbReference type="Gene3D" id="3.40.640.10">
    <property type="entry name" value="Type I PLP-dependent aspartate aminotransferase-like (Major domain)"/>
    <property type="match status" value="1"/>
</dbReference>
<name>A0A1G2MJ59_9BACT</name>
<evidence type="ECO:0000313" key="2">
    <source>
        <dbReference type="EMBL" id="OHA23041.1"/>
    </source>
</evidence>
<dbReference type="AlphaFoldDB" id="A0A1G2MJ59"/>
<dbReference type="InterPro" id="IPR015424">
    <property type="entry name" value="PyrdxlP-dep_Trfase"/>
</dbReference>
<reference evidence="2 3" key="1">
    <citation type="journal article" date="2016" name="Nat. Commun.">
        <title>Thousands of microbial genomes shed light on interconnected biogeochemical processes in an aquifer system.</title>
        <authorList>
            <person name="Anantharaman K."/>
            <person name="Brown C.T."/>
            <person name="Hug L.A."/>
            <person name="Sharon I."/>
            <person name="Castelle C.J."/>
            <person name="Probst A.J."/>
            <person name="Thomas B.C."/>
            <person name="Singh A."/>
            <person name="Wilkins M.J."/>
            <person name="Karaoz U."/>
            <person name="Brodie E.L."/>
            <person name="Williams K.H."/>
            <person name="Hubbard S.S."/>
            <person name="Banfield J.F."/>
        </authorList>
    </citation>
    <scope>NUCLEOTIDE SEQUENCE [LARGE SCALE GENOMIC DNA]</scope>
</reference>
<dbReference type="InterPro" id="IPR015421">
    <property type="entry name" value="PyrdxlP-dep_Trfase_major"/>
</dbReference>
<accession>A0A1G2MJ59</accession>
<dbReference type="Proteomes" id="UP000176493">
    <property type="component" value="Unassembled WGS sequence"/>
</dbReference>
<dbReference type="GO" id="GO:0030170">
    <property type="term" value="F:pyridoxal phosphate binding"/>
    <property type="evidence" value="ECO:0007669"/>
    <property type="project" value="InterPro"/>
</dbReference>
<evidence type="ECO:0000313" key="3">
    <source>
        <dbReference type="Proteomes" id="UP000176493"/>
    </source>
</evidence>
<dbReference type="SUPFAM" id="SSF53383">
    <property type="entry name" value="PLP-dependent transferases"/>
    <property type="match status" value="1"/>
</dbReference>
<dbReference type="EMBL" id="MHRJ01000016">
    <property type="protein sequence ID" value="OHA23041.1"/>
    <property type="molecule type" value="Genomic_DNA"/>
</dbReference>